<protein>
    <submittedName>
        <fullName evidence="1">Uncharacterized protein</fullName>
    </submittedName>
</protein>
<proteinExistence type="predicted"/>
<evidence type="ECO:0000313" key="2">
    <source>
        <dbReference type="EMBL" id="GET07847.1"/>
    </source>
</evidence>
<evidence type="ECO:0000313" key="1">
    <source>
        <dbReference type="EMBL" id="GET06325.1"/>
    </source>
</evidence>
<dbReference type="Proteomes" id="UP000494178">
    <property type="component" value="Unassembled WGS sequence"/>
</dbReference>
<reference evidence="1" key="2">
    <citation type="submission" date="2019-10" db="EMBL/GenBank/DDBJ databases">
        <title>Lactobacillus agilis SY212 Whole Genome Sequencing Project.</title>
        <authorList>
            <person name="Suzuki S."/>
            <person name="Endo A."/>
            <person name="Maeno S."/>
            <person name="Shiwa Y."/>
            <person name="Matsutani M."/>
            <person name="Kajikawa A."/>
        </authorList>
    </citation>
    <scope>NUCLEOTIDE SEQUENCE</scope>
    <source>
        <strain evidence="1">SY212</strain>
    </source>
</reference>
<organism evidence="1">
    <name type="scientific">Ligilactobacillus agilis</name>
    <dbReference type="NCBI Taxonomy" id="1601"/>
    <lineage>
        <taxon>Bacteria</taxon>
        <taxon>Bacillati</taxon>
        <taxon>Bacillota</taxon>
        <taxon>Bacilli</taxon>
        <taxon>Lactobacillales</taxon>
        <taxon>Lactobacillaceae</taxon>
        <taxon>Ligilactobacillus</taxon>
    </lineage>
</organism>
<gene>
    <name evidence="2" type="ORF">SY111_04710</name>
    <name evidence="1" type="ORF">SY212_13550</name>
</gene>
<reference evidence="2" key="1">
    <citation type="submission" date="2019-10" db="EMBL/GenBank/DDBJ databases">
        <title>Lactobacillus agilis SY111 Whole Genome Sequencing Project.</title>
        <authorList>
            <person name="Suzuki S."/>
            <person name="Endo A."/>
            <person name="Maeno S."/>
            <person name="Shiwa Y."/>
            <person name="Matsutani M."/>
            <person name="Kajikawa A."/>
        </authorList>
    </citation>
    <scope>NUCLEOTIDE SEQUENCE</scope>
    <source>
        <strain evidence="2">SY111</strain>
    </source>
</reference>
<dbReference type="RefSeq" id="WP_172584804.1">
    <property type="nucleotide sequence ID" value="NZ_BLAM01000133.1"/>
</dbReference>
<accession>A0A6F9XMA6</accession>
<sequence length="47" mass="5468">MQLKENKTTTKLTKQDLQTIVLGKLAGINQHNILSYRNIFHKFLNGR</sequence>
<dbReference type="AlphaFoldDB" id="A0A6F9XMA6"/>
<dbReference type="EMBL" id="BLAM01000133">
    <property type="protein sequence ID" value="GET06325.1"/>
    <property type="molecule type" value="Genomic_DNA"/>
</dbReference>
<dbReference type="EMBL" id="BLAN01000048">
    <property type="protein sequence ID" value="GET07847.1"/>
    <property type="molecule type" value="Genomic_DNA"/>
</dbReference>
<dbReference type="Proteomes" id="UP000494265">
    <property type="component" value="Unassembled WGS sequence"/>
</dbReference>
<name>A0A6F9XMA6_9LACO</name>
<comment type="caution">
    <text evidence="1">The sequence shown here is derived from an EMBL/GenBank/DDBJ whole genome shotgun (WGS) entry which is preliminary data.</text>
</comment>